<dbReference type="Proteomes" id="UP000295724">
    <property type="component" value="Unassembled WGS sequence"/>
</dbReference>
<evidence type="ECO:0000256" key="1">
    <source>
        <dbReference type="SAM" id="SignalP"/>
    </source>
</evidence>
<dbReference type="AlphaFoldDB" id="A0A4R6XPB2"/>
<keyword evidence="1" id="KW-0732">Signal</keyword>
<sequence length="151" mass="17469">MIKKLTLLLMILMFSLAQAKSPDLSVMTDEEKQLTGLNKLSAEELNALSDWIKNKQAEIDREIRQRNAGFEQRRQVSEKREIKARLEKTYNDKLGDTYYELDNGQIWKRISSGSIFIKKDGRHLVTIEPAMMGSWLLRGDGNKSVKVKRIK</sequence>
<comment type="caution">
    <text evidence="2">The sequence shown here is derived from an EMBL/GenBank/DDBJ whole genome shotgun (WGS) entry which is preliminary data.</text>
</comment>
<dbReference type="EMBL" id="SNZB01000004">
    <property type="protein sequence ID" value="TDR19597.1"/>
    <property type="molecule type" value="Genomic_DNA"/>
</dbReference>
<name>A0A4R6XPB2_9GAMM</name>
<dbReference type="OrthoDB" id="8703271at2"/>
<gene>
    <name evidence="2" type="ORF">C8D91_2154</name>
</gene>
<reference evidence="2 3" key="1">
    <citation type="submission" date="2019-03" db="EMBL/GenBank/DDBJ databases">
        <title>Genomic Encyclopedia of Type Strains, Phase IV (KMG-IV): sequencing the most valuable type-strain genomes for metagenomic binning, comparative biology and taxonomic classification.</title>
        <authorList>
            <person name="Goeker M."/>
        </authorList>
    </citation>
    <scope>NUCLEOTIDE SEQUENCE [LARGE SCALE GENOMIC DNA]</scope>
    <source>
        <strain evidence="2 3">DSM 25488</strain>
    </source>
</reference>
<evidence type="ECO:0000313" key="2">
    <source>
        <dbReference type="EMBL" id="TDR19597.1"/>
    </source>
</evidence>
<proteinExistence type="predicted"/>
<organism evidence="2 3">
    <name type="scientific">Marinicella litoralis</name>
    <dbReference type="NCBI Taxonomy" id="644220"/>
    <lineage>
        <taxon>Bacteria</taxon>
        <taxon>Pseudomonadati</taxon>
        <taxon>Pseudomonadota</taxon>
        <taxon>Gammaproteobacteria</taxon>
        <taxon>Lysobacterales</taxon>
        <taxon>Marinicellaceae</taxon>
        <taxon>Marinicella</taxon>
    </lineage>
</organism>
<protein>
    <submittedName>
        <fullName evidence="2">Uncharacterized protein</fullName>
    </submittedName>
</protein>
<accession>A0A4R6XPB2</accession>
<dbReference type="RefSeq" id="WP_099019768.1">
    <property type="nucleotide sequence ID" value="NZ_NIHB01000004.1"/>
</dbReference>
<feature type="signal peptide" evidence="1">
    <location>
        <begin position="1"/>
        <end position="19"/>
    </location>
</feature>
<keyword evidence="3" id="KW-1185">Reference proteome</keyword>
<evidence type="ECO:0000313" key="3">
    <source>
        <dbReference type="Proteomes" id="UP000295724"/>
    </source>
</evidence>
<feature type="chain" id="PRO_5020209330" evidence="1">
    <location>
        <begin position="20"/>
        <end position="151"/>
    </location>
</feature>